<accession>A0A978W656</accession>
<feature type="compositionally biased region" description="Polar residues" evidence="1">
    <location>
        <begin position="186"/>
        <end position="213"/>
    </location>
</feature>
<reference evidence="2" key="1">
    <citation type="journal article" date="2021" name="Front. Plant Sci.">
        <title>Chromosome-Scale Genome Assembly for Chinese Sour Jujube and Insights Into Its Genome Evolution and Domestication Signature.</title>
        <authorList>
            <person name="Shen L.-Y."/>
            <person name="Luo H."/>
            <person name="Wang X.-L."/>
            <person name="Wang X.-M."/>
            <person name="Qiu X.-J."/>
            <person name="Liu H."/>
            <person name="Zhou S.-S."/>
            <person name="Jia K.-H."/>
            <person name="Nie S."/>
            <person name="Bao Y.-T."/>
            <person name="Zhang R.-G."/>
            <person name="Yun Q.-Z."/>
            <person name="Chai Y.-H."/>
            <person name="Lu J.-Y."/>
            <person name="Li Y."/>
            <person name="Zhao S.-W."/>
            <person name="Mao J.-F."/>
            <person name="Jia S.-G."/>
            <person name="Mao Y.-M."/>
        </authorList>
    </citation>
    <scope>NUCLEOTIDE SEQUENCE</scope>
    <source>
        <strain evidence="2">AT0</strain>
        <tissue evidence="2">Leaf</tissue>
    </source>
</reference>
<feature type="region of interest" description="Disordered" evidence="1">
    <location>
        <begin position="151"/>
        <end position="225"/>
    </location>
</feature>
<gene>
    <name evidence="2" type="ORF">FEM48_Zijuj01G0310200</name>
</gene>
<feature type="compositionally biased region" description="Basic residues" evidence="1">
    <location>
        <begin position="216"/>
        <end position="225"/>
    </location>
</feature>
<proteinExistence type="predicted"/>
<evidence type="ECO:0000313" key="2">
    <source>
        <dbReference type="EMBL" id="KAH7547440.1"/>
    </source>
</evidence>
<sequence>MEEGYIPPPEFQEDAKEPLIDLSLNDSTELWLIQWPKKHNPGFDGQEVTFKLHHDGKLASLKGSSGKEYDVVGFAAQEPNATVFAPSASGTKIVGKISRRVSLVRYPDPHEVEKINSGNWKQIYQNSAGISSRYPTPARSTATRSVLLQSANGRAASSRSSRHKSSLSEHGEPSKPANGKHVPGRTKSTNQSIQDSGRGHSTVTSSGSAQPSHQGKEKKRKKTED</sequence>
<comment type="caution">
    <text evidence="2">The sequence shown here is derived from an EMBL/GenBank/DDBJ whole genome shotgun (WGS) entry which is preliminary data.</text>
</comment>
<dbReference type="InterPro" id="IPR038823">
    <property type="entry name" value="MED2_plant"/>
</dbReference>
<evidence type="ECO:0008006" key="4">
    <source>
        <dbReference type="Google" id="ProtNLM"/>
    </source>
</evidence>
<dbReference type="PANTHER" id="PTHR36407:SF1">
    <property type="entry name" value="MEDIATOR-ASSOCIATED PROTEIN 2"/>
    <property type="match status" value="1"/>
</dbReference>
<organism evidence="2 3">
    <name type="scientific">Ziziphus jujuba var. spinosa</name>
    <dbReference type="NCBI Taxonomy" id="714518"/>
    <lineage>
        <taxon>Eukaryota</taxon>
        <taxon>Viridiplantae</taxon>
        <taxon>Streptophyta</taxon>
        <taxon>Embryophyta</taxon>
        <taxon>Tracheophyta</taxon>
        <taxon>Spermatophyta</taxon>
        <taxon>Magnoliopsida</taxon>
        <taxon>eudicotyledons</taxon>
        <taxon>Gunneridae</taxon>
        <taxon>Pentapetalae</taxon>
        <taxon>rosids</taxon>
        <taxon>fabids</taxon>
        <taxon>Rosales</taxon>
        <taxon>Rhamnaceae</taxon>
        <taxon>Paliureae</taxon>
        <taxon>Ziziphus</taxon>
    </lineage>
</organism>
<dbReference type="EMBL" id="JAEACU010000001">
    <property type="protein sequence ID" value="KAH7547440.1"/>
    <property type="molecule type" value="Genomic_DNA"/>
</dbReference>
<protein>
    <recommendedName>
        <fullName evidence="4">Mediator-associated protein 2</fullName>
    </recommendedName>
</protein>
<dbReference type="OrthoDB" id="1892825at2759"/>
<evidence type="ECO:0000313" key="3">
    <source>
        <dbReference type="Proteomes" id="UP000813462"/>
    </source>
</evidence>
<name>A0A978W656_ZIZJJ</name>
<evidence type="ECO:0000256" key="1">
    <source>
        <dbReference type="SAM" id="MobiDB-lite"/>
    </source>
</evidence>
<dbReference type="PANTHER" id="PTHR36407">
    <property type="entry name" value="MEDIATOR-ASSOCIATED PROTEIN 2"/>
    <property type="match status" value="1"/>
</dbReference>
<dbReference type="Proteomes" id="UP000813462">
    <property type="component" value="Unassembled WGS sequence"/>
</dbReference>
<dbReference type="AlphaFoldDB" id="A0A978W656"/>